<dbReference type="Proteomes" id="UP001074446">
    <property type="component" value="Unassembled WGS sequence"/>
</dbReference>
<name>A0A9E5A1V3_9EURY</name>
<sequence>MSKSNNSSKRTIEYEIVDDGLAMSSKMEPEEFEEFIKDIKSKRPEIKEKIDENIQKVSAIIKEYDPFILLQSITLANFLTNMEKYSEFTHPGKEIYVEYALSLILGHSKFNIGINTPKNKIEEFITLINEILNDVTLYFATETVEGKTDEIEGKIRFMSLTSYLFLRGDSYKKHHLELVKDLFKPHDSFLKENFDLTTDEIIEGINEIGSQLLKNSNNQQEFWVKVGELQELFRDFIEQDENKNLSIEDIKKNYNNLPEVLKKRKELDALKRKTEKFPFIVEPNDKIPKKLLKLLSSHFGENIPFTSFKKGPCWPTNDSIIQERPIIEYNDDFYCFIPNILFRNTINIIEAWIKEKDESYFENNYKTKSGECLEIKALEYFKTIFPDAEIYNKLFYYITENGERKRPETDGIVIYDNNLFIIEAKGGSFSISARRGSIRALKNDATELIDKAYSQALRTKKYIEESEEPVFEDERGSEILVIKDKKRFKNIYLINITLENLGYISINLNLLKSIDLIQGKEWPWSVFINDLRIISEIVEFPSEFILFLQQRTILNNYAQIKASDELDLFMCFLDRQLDFDDKTLEHYDEIEIPTTYTEPLDRYYNYLDGQVSTGEKPQIDIPKEYEEIVKGVEKVNKKDFTSISTLLLGFNAEIQHIILENIQNIVDDLKINENYNYYFTICIDKPTIGLTIIITTHDNYNPHDVDYYCKMKMYKHKLEEWVLLNISLQEEKVIVKDFKNYKQKWRHDYRKNNQLKRFKGLNFAGFRTMGKKLENNDLCPCGSGKKYKKCCK</sequence>
<dbReference type="InterPro" id="IPR004027">
    <property type="entry name" value="SEC_C_motif"/>
</dbReference>
<dbReference type="Gene3D" id="3.10.450.50">
    <property type="match status" value="1"/>
</dbReference>
<evidence type="ECO:0000313" key="1">
    <source>
        <dbReference type="EMBL" id="MCZ3366530.1"/>
    </source>
</evidence>
<organism evidence="1 3">
    <name type="scientific">Methanobacterium veterum</name>
    <dbReference type="NCBI Taxonomy" id="408577"/>
    <lineage>
        <taxon>Archaea</taxon>
        <taxon>Methanobacteriati</taxon>
        <taxon>Methanobacteriota</taxon>
        <taxon>Methanomada group</taxon>
        <taxon>Methanobacteria</taxon>
        <taxon>Methanobacteriales</taxon>
        <taxon>Methanobacteriaceae</taxon>
        <taxon>Methanobacterium</taxon>
    </lineage>
</organism>
<comment type="caution">
    <text evidence="1">The sequence shown here is derived from an EMBL/GenBank/DDBJ whole genome shotgun (WGS) entry which is preliminary data.</text>
</comment>
<dbReference type="RefSeq" id="WP_048082817.1">
    <property type="nucleotide sequence ID" value="NZ_JAPVER010000020.1"/>
</dbReference>
<reference evidence="1" key="1">
    <citation type="submission" date="2022-12" db="EMBL/GenBank/DDBJ databases">
        <title>Reclassification of two methanogenic archaea species isolated from the Kolyma lowland permafrost.</title>
        <authorList>
            <person name="Trubitsyn V.E."/>
            <person name="Rivkina E.M."/>
            <person name="Shcherbakova V.A."/>
        </authorList>
    </citation>
    <scope>NUCLEOTIDE SEQUENCE</scope>
    <source>
        <strain evidence="1">M2</strain>
        <strain evidence="2">MK4</strain>
    </source>
</reference>
<evidence type="ECO:0000313" key="2">
    <source>
        <dbReference type="EMBL" id="MCZ3371761.1"/>
    </source>
</evidence>
<gene>
    <name evidence="2" type="ORF">O3H35_03860</name>
    <name evidence="1" type="ORF">O3H54_11625</name>
</gene>
<dbReference type="Proteomes" id="UP001068021">
    <property type="component" value="Unassembled WGS sequence"/>
</dbReference>
<proteinExistence type="predicted"/>
<dbReference type="AlphaFoldDB" id="A0A9E5A1V3"/>
<accession>A0A9E5A1V3</accession>
<protein>
    <submittedName>
        <fullName evidence="1">SEC-C domain-containing protein</fullName>
    </submittedName>
</protein>
<dbReference type="EMBL" id="JAPVER010000020">
    <property type="protein sequence ID" value="MCZ3366530.1"/>
    <property type="molecule type" value="Genomic_DNA"/>
</dbReference>
<dbReference type="Pfam" id="PF02810">
    <property type="entry name" value="SEC-C"/>
    <property type="match status" value="1"/>
</dbReference>
<dbReference type="SUPFAM" id="SSF103642">
    <property type="entry name" value="Sec-C motif"/>
    <property type="match status" value="1"/>
</dbReference>
<dbReference type="EMBL" id="JAPVES010000027">
    <property type="protein sequence ID" value="MCZ3371761.1"/>
    <property type="molecule type" value="Genomic_DNA"/>
</dbReference>
<evidence type="ECO:0000313" key="3">
    <source>
        <dbReference type="Proteomes" id="UP001068021"/>
    </source>
</evidence>
<keyword evidence="3" id="KW-1185">Reference proteome</keyword>